<name>A0ABT9H704_9SPHN</name>
<feature type="transmembrane region" description="Helical" evidence="3">
    <location>
        <begin position="278"/>
        <end position="296"/>
    </location>
</feature>
<dbReference type="Proteomes" id="UP001235664">
    <property type="component" value="Unassembled WGS sequence"/>
</dbReference>
<evidence type="ECO:0000256" key="3">
    <source>
        <dbReference type="SAM" id="Phobius"/>
    </source>
</evidence>
<reference evidence="5 6" key="1">
    <citation type="submission" date="2023-08" db="EMBL/GenBank/DDBJ databases">
        <title>genomic of DY56.</title>
        <authorList>
            <person name="Wang Y."/>
        </authorList>
    </citation>
    <scope>NUCLEOTIDE SEQUENCE [LARGE SCALE GENOMIC DNA]</scope>
    <source>
        <strain evidence="5 6">DY56-A-20</strain>
    </source>
</reference>
<protein>
    <submittedName>
        <fullName evidence="5">Transcriptional regulator</fullName>
    </submittedName>
</protein>
<accession>A0ABT9H704</accession>
<evidence type="ECO:0000256" key="1">
    <source>
        <dbReference type="ARBA" id="ARBA00023125"/>
    </source>
</evidence>
<keyword evidence="3" id="KW-0472">Membrane</keyword>
<dbReference type="SUPFAM" id="SSF46894">
    <property type="entry name" value="C-terminal effector domain of the bipartite response regulators"/>
    <property type="match status" value="1"/>
</dbReference>
<organism evidence="5 6">
    <name type="scientific">Qipengyuania benthica</name>
    <dbReference type="NCBI Taxonomy" id="3067651"/>
    <lineage>
        <taxon>Bacteria</taxon>
        <taxon>Pseudomonadati</taxon>
        <taxon>Pseudomonadota</taxon>
        <taxon>Alphaproteobacteria</taxon>
        <taxon>Sphingomonadales</taxon>
        <taxon>Erythrobacteraceae</taxon>
        <taxon>Qipengyuania</taxon>
    </lineage>
</organism>
<dbReference type="InterPro" id="IPR036388">
    <property type="entry name" value="WH-like_DNA-bd_sf"/>
</dbReference>
<dbReference type="Pfam" id="PF00486">
    <property type="entry name" value="Trans_reg_C"/>
    <property type="match status" value="1"/>
</dbReference>
<dbReference type="PROSITE" id="PS51755">
    <property type="entry name" value="OMPR_PHOB"/>
    <property type="match status" value="1"/>
</dbReference>
<keyword evidence="6" id="KW-1185">Reference proteome</keyword>
<dbReference type="CDD" id="cd00383">
    <property type="entry name" value="trans_reg_C"/>
    <property type="match status" value="1"/>
</dbReference>
<gene>
    <name evidence="5" type="ORF">Q9K01_03370</name>
</gene>
<proteinExistence type="predicted"/>
<feature type="transmembrane region" description="Helical" evidence="3">
    <location>
        <begin position="177"/>
        <end position="202"/>
    </location>
</feature>
<evidence type="ECO:0000259" key="4">
    <source>
        <dbReference type="PROSITE" id="PS51755"/>
    </source>
</evidence>
<keyword evidence="3" id="KW-0812">Transmembrane</keyword>
<dbReference type="InterPro" id="IPR016032">
    <property type="entry name" value="Sig_transdc_resp-reg_C-effctor"/>
</dbReference>
<feature type="DNA-binding region" description="OmpR/PhoB-type" evidence="2">
    <location>
        <begin position="3"/>
        <end position="101"/>
    </location>
</feature>
<comment type="caution">
    <text evidence="5">The sequence shown here is derived from an EMBL/GenBank/DDBJ whole genome shotgun (WGS) entry which is preliminary data.</text>
</comment>
<evidence type="ECO:0000313" key="6">
    <source>
        <dbReference type="Proteomes" id="UP001235664"/>
    </source>
</evidence>
<feature type="transmembrane region" description="Helical" evidence="3">
    <location>
        <begin position="138"/>
        <end position="157"/>
    </location>
</feature>
<dbReference type="PANTHER" id="PTHR47691">
    <property type="entry name" value="REGULATOR-RELATED"/>
    <property type="match status" value="1"/>
</dbReference>
<dbReference type="SMART" id="SM00862">
    <property type="entry name" value="Trans_reg_C"/>
    <property type="match status" value="1"/>
</dbReference>
<evidence type="ECO:0000256" key="2">
    <source>
        <dbReference type="PROSITE-ProRule" id="PRU01091"/>
    </source>
</evidence>
<feature type="domain" description="OmpR/PhoB-type" evidence="4">
    <location>
        <begin position="3"/>
        <end position="101"/>
    </location>
</feature>
<sequence length="374" mass="37724">MSGSAVRFGAFDLDPVNRSLAREGTRVELNARYLDALILLVEAAGELVTKQRFMDEVWRGIPVTDEALTQAIRTLRRTLGDSASAPRFIETVPKHGYRFVAPVEAANGSTPEAVPPGSRIAFPNAEPARSHFLHRASAATGGAMLAGAAVGLVYGFLGAGQPGAGGFAGGGSGGGGAVSLLLVLALVSIFSAGVAGAGIGAGLAASRFVHPWRWYSPIAGGALGGLTIGALANLIGSDAFRLLFGHEVGAFAGAFEGFVLGAAVGAAAFLAGRRLAHSLVIAGLLGAGAGLAIAVLDGRMMAGSLASLAAAFPSSQIRLEGISNVPGEAELGPLGRALTSAFEGAVFSSGIVWGIERFGKRSLSRGAPEQQLVA</sequence>
<feature type="transmembrane region" description="Helical" evidence="3">
    <location>
        <begin position="248"/>
        <end position="271"/>
    </location>
</feature>
<dbReference type="RefSeq" id="WP_305928786.1">
    <property type="nucleotide sequence ID" value="NZ_JAVAIL010000001.1"/>
</dbReference>
<dbReference type="EMBL" id="JAVAIL010000001">
    <property type="protein sequence ID" value="MDP4538660.1"/>
    <property type="molecule type" value="Genomic_DNA"/>
</dbReference>
<keyword evidence="3" id="KW-1133">Transmembrane helix</keyword>
<dbReference type="InterPro" id="IPR001867">
    <property type="entry name" value="OmpR/PhoB-type_DNA-bd"/>
</dbReference>
<feature type="transmembrane region" description="Helical" evidence="3">
    <location>
        <begin position="214"/>
        <end position="236"/>
    </location>
</feature>
<keyword evidence="1 2" id="KW-0238">DNA-binding</keyword>
<dbReference type="PANTHER" id="PTHR47691:SF3">
    <property type="entry name" value="HTH-TYPE TRANSCRIPTIONAL REGULATOR RV0890C-RELATED"/>
    <property type="match status" value="1"/>
</dbReference>
<evidence type="ECO:0000313" key="5">
    <source>
        <dbReference type="EMBL" id="MDP4538660.1"/>
    </source>
</evidence>
<dbReference type="Gene3D" id="1.10.10.10">
    <property type="entry name" value="Winged helix-like DNA-binding domain superfamily/Winged helix DNA-binding domain"/>
    <property type="match status" value="1"/>
</dbReference>